<organism evidence="1 2">
    <name type="scientific">Bradyrhizobium quebecense</name>
    <dbReference type="NCBI Taxonomy" id="2748629"/>
    <lineage>
        <taxon>Bacteria</taxon>
        <taxon>Pseudomonadati</taxon>
        <taxon>Pseudomonadota</taxon>
        <taxon>Alphaproteobacteria</taxon>
        <taxon>Hyphomicrobiales</taxon>
        <taxon>Nitrobacteraceae</taxon>
        <taxon>Bradyrhizobium</taxon>
    </lineage>
</organism>
<name>A0ACD3VCQ5_9BRAD</name>
<dbReference type="Proteomes" id="UP000692816">
    <property type="component" value="Chromosome"/>
</dbReference>
<reference evidence="1 2" key="1">
    <citation type="journal article" date="2021" name="Int. J. Syst. Evol. Microbiol.">
        <title>Bradyrhizobium septentrionale sp. nov. (sv. septentrionale) and Bradyrhizobium quebecense sp. nov. (sv. septentrionale) associated with legumes native to Canada possess rearranged symbiosis genes and numerous insertion sequences.</title>
        <authorList>
            <person name="Bromfield E.S.P."/>
            <person name="Cloutier S."/>
        </authorList>
    </citation>
    <scope>NUCLEOTIDE SEQUENCE [LARGE SCALE GENOMIC DNA]</scope>
    <source>
        <strain evidence="1 2">12S5</strain>
    </source>
</reference>
<gene>
    <name evidence="1" type="ORF">J4P68_0004955</name>
</gene>
<protein>
    <submittedName>
        <fullName evidence="1">TetR/AcrR family transcriptional regulator</fullName>
    </submittedName>
</protein>
<accession>A0ACD3VCQ5</accession>
<evidence type="ECO:0000313" key="2">
    <source>
        <dbReference type="Proteomes" id="UP000692816"/>
    </source>
</evidence>
<keyword evidence="2" id="KW-1185">Reference proteome</keyword>
<proteinExistence type="predicted"/>
<sequence length="203" mass="23018">MPETLRKTQKPAKTEGLRERNRRATLQRIADVGMELFLANGFDATTLDEIAAAAGISRRTFFYYFRSKDDILLAHIAGYDDALRASIRDHTSAGEPIDVVREALLEMSARFQTSRTVAISRLIRESEVLSSRKHRNDLHREQVVYETLCELWPGKDRRDRLRLVAMAASGALRIAVDAWLEQGGKRQLTKYVQDAFANLKAAI</sequence>
<evidence type="ECO:0000313" key="1">
    <source>
        <dbReference type="EMBL" id="UGY04116.1"/>
    </source>
</evidence>
<dbReference type="EMBL" id="CP088282">
    <property type="protein sequence ID" value="UGY04116.1"/>
    <property type="molecule type" value="Genomic_DNA"/>
</dbReference>